<protein>
    <submittedName>
        <fullName evidence="9">Carbohydrate ABC transporter permease</fullName>
    </submittedName>
</protein>
<keyword evidence="6 7" id="KW-0472">Membrane</keyword>
<dbReference type="InterPro" id="IPR000515">
    <property type="entry name" value="MetI-like"/>
</dbReference>
<dbReference type="OrthoDB" id="9810086at2"/>
<dbReference type="CDD" id="cd06261">
    <property type="entry name" value="TM_PBP2"/>
    <property type="match status" value="1"/>
</dbReference>
<feature type="transmembrane region" description="Helical" evidence="7">
    <location>
        <begin position="185"/>
        <end position="210"/>
    </location>
</feature>
<dbReference type="PANTHER" id="PTHR43744:SF9">
    <property type="entry name" value="POLYGALACTURONAN_RHAMNOGALACTURONAN TRANSPORT SYSTEM PERMEASE PROTEIN YTCP"/>
    <property type="match status" value="1"/>
</dbReference>
<dbReference type="PANTHER" id="PTHR43744">
    <property type="entry name" value="ABC TRANSPORTER PERMEASE PROTEIN MG189-RELATED-RELATED"/>
    <property type="match status" value="1"/>
</dbReference>
<dbReference type="Pfam" id="PF00528">
    <property type="entry name" value="BPD_transp_1"/>
    <property type="match status" value="1"/>
</dbReference>
<sequence length="297" mass="33399">MRIKAHSKGDRGYLIVVYTLLIFALILVSYPVIYVISASFSSPTALISGRVILWPVEPTLMAYKAIFESNAILKGFVNSLYYTSFGTLINVTLTCLAAYPLSQKDFYGRKVLMFFMALTMLFSGGLIPIYLVVKNLGLLDSVWAMVLPGAVSAWYVIIARTFFQTSLPEELKEAADMDGCSDIRYFIRIVLPLSKPILAVLTLMFAVSHWNSYFNALIYLNKQQLYPLQIILRNILILNSANMLTSNIDVKDMITRQYLAVLLKYSVIVVASAPLLLLYPFIQKYFIKGMMLGSLKG</sequence>
<keyword evidence="10" id="KW-1185">Reference proteome</keyword>
<dbReference type="RefSeq" id="WP_155700163.1">
    <property type="nucleotide sequence ID" value="NZ_CP034235.1"/>
</dbReference>
<proteinExistence type="inferred from homology"/>
<dbReference type="PROSITE" id="PS50928">
    <property type="entry name" value="ABC_TM1"/>
    <property type="match status" value="1"/>
</dbReference>
<evidence type="ECO:0000313" key="10">
    <source>
        <dbReference type="Proteomes" id="UP000426246"/>
    </source>
</evidence>
<feature type="transmembrane region" description="Helical" evidence="7">
    <location>
        <begin position="262"/>
        <end position="282"/>
    </location>
</feature>
<feature type="transmembrane region" description="Helical" evidence="7">
    <location>
        <begin position="80"/>
        <end position="99"/>
    </location>
</feature>
<dbReference type="GO" id="GO:0005886">
    <property type="term" value="C:plasma membrane"/>
    <property type="evidence" value="ECO:0007669"/>
    <property type="project" value="UniProtKB-SubCell"/>
</dbReference>
<evidence type="ECO:0000256" key="6">
    <source>
        <dbReference type="ARBA" id="ARBA00023136"/>
    </source>
</evidence>
<keyword evidence="3" id="KW-1003">Cell membrane</keyword>
<keyword evidence="4 7" id="KW-0812">Transmembrane</keyword>
<keyword evidence="5 7" id="KW-1133">Transmembrane helix</keyword>
<dbReference type="Proteomes" id="UP000426246">
    <property type="component" value="Chromosome"/>
</dbReference>
<evidence type="ECO:0000313" key="9">
    <source>
        <dbReference type="EMBL" id="QGQ95148.1"/>
    </source>
</evidence>
<dbReference type="AlphaFoldDB" id="A0A6B8RIH4"/>
<evidence type="ECO:0000259" key="8">
    <source>
        <dbReference type="PROSITE" id="PS50928"/>
    </source>
</evidence>
<evidence type="ECO:0000256" key="5">
    <source>
        <dbReference type="ARBA" id="ARBA00022989"/>
    </source>
</evidence>
<dbReference type="InterPro" id="IPR035906">
    <property type="entry name" value="MetI-like_sf"/>
</dbReference>
<dbReference type="KEGG" id="ppsc:EHS13_09750"/>
<feature type="transmembrane region" description="Helical" evidence="7">
    <location>
        <begin position="143"/>
        <end position="163"/>
    </location>
</feature>
<organism evidence="9 10">
    <name type="scientific">Paenibacillus psychroresistens</name>
    <dbReference type="NCBI Taxonomy" id="1778678"/>
    <lineage>
        <taxon>Bacteria</taxon>
        <taxon>Bacillati</taxon>
        <taxon>Bacillota</taxon>
        <taxon>Bacilli</taxon>
        <taxon>Bacillales</taxon>
        <taxon>Paenibacillaceae</taxon>
        <taxon>Paenibacillus</taxon>
    </lineage>
</organism>
<evidence type="ECO:0000256" key="3">
    <source>
        <dbReference type="ARBA" id="ARBA00022475"/>
    </source>
</evidence>
<dbReference type="SUPFAM" id="SSF161098">
    <property type="entry name" value="MetI-like"/>
    <property type="match status" value="1"/>
</dbReference>
<comment type="similarity">
    <text evidence="7">Belongs to the binding-protein-dependent transport system permease family.</text>
</comment>
<evidence type="ECO:0000256" key="2">
    <source>
        <dbReference type="ARBA" id="ARBA00022448"/>
    </source>
</evidence>
<feature type="transmembrane region" description="Helical" evidence="7">
    <location>
        <begin position="230"/>
        <end position="250"/>
    </location>
</feature>
<dbReference type="GO" id="GO:0055085">
    <property type="term" value="P:transmembrane transport"/>
    <property type="evidence" value="ECO:0007669"/>
    <property type="project" value="InterPro"/>
</dbReference>
<name>A0A6B8RIH4_9BACL</name>
<dbReference type="EMBL" id="CP034235">
    <property type="protein sequence ID" value="QGQ95148.1"/>
    <property type="molecule type" value="Genomic_DNA"/>
</dbReference>
<evidence type="ECO:0000256" key="7">
    <source>
        <dbReference type="RuleBase" id="RU363032"/>
    </source>
</evidence>
<dbReference type="Gene3D" id="1.10.3720.10">
    <property type="entry name" value="MetI-like"/>
    <property type="match status" value="1"/>
</dbReference>
<feature type="domain" description="ABC transmembrane type-1" evidence="8">
    <location>
        <begin position="76"/>
        <end position="279"/>
    </location>
</feature>
<gene>
    <name evidence="9" type="ORF">EHS13_09750</name>
</gene>
<feature type="transmembrane region" description="Helical" evidence="7">
    <location>
        <begin position="12"/>
        <end position="36"/>
    </location>
</feature>
<reference evidence="10" key="1">
    <citation type="submission" date="2018-11" db="EMBL/GenBank/DDBJ databases">
        <title>Complete genome sequence of Paenibacillus sp. ML311-T8.</title>
        <authorList>
            <person name="Nam Y.-D."/>
            <person name="Kang J."/>
            <person name="Chung W.-H."/>
            <person name="Park Y.S."/>
        </authorList>
    </citation>
    <scope>NUCLEOTIDE SEQUENCE [LARGE SCALE GENOMIC DNA]</scope>
    <source>
        <strain evidence="10">ML311-T8</strain>
    </source>
</reference>
<evidence type="ECO:0000256" key="1">
    <source>
        <dbReference type="ARBA" id="ARBA00004651"/>
    </source>
</evidence>
<keyword evidence="2 7" id="KW-0813">Transport</keyword>
<comment type="subcellular location">
    <subcellularLocation>
        <location evidence="1 7">Cell membrane</location>
        <topology evidence="1 7">Multi-pass membrane protein</topology>
    </subcellularLocation>
</comment>
<accession>A0A6B8RIH4</accession>
<feature type="transmembrane region" description="Helical" evidence="7">
    <location>
        <begin position="111"/>
        <end position="131"/>
    </location>
</feature>
<evidence type="ECO:0000256" key="4">
    <source>
        <dbReference type="ARBA" id="ARBA00022692"/>
    </source>
</evidence>